<dbReference type="KEGG" id="uth:DKZ56_02645"/>
<proteinExistence type="predicted"/>
<dbReference type="Pfam" id="PF10842">
    <property type="entry name" value="DUF2642"/>
    <property type="match status" value="1"/>
</dbReference>
<name>A0A4P6UTJ9_9BACL</name>
<dbReference type="EMBL" id="CP036528">
    <property type="protein sequence ID" value="QBK24862.1"/>
    <property type="molecule type" value="Genomic_DNA"/>
</dbReference>
<organism evidence="1 2">
    <name type="scientific">Ureibacillus thermophilus</name>
    <dbReference type="NCBI Taxonomy" id="367743"/>
    <lineage>
        <taxon>Bacteria</taxon>
        <taxon>Bacillati</taxon>
        <taxon>Bacillota</taxon>
        <taxon>Bacilli</taxon>
        <taxon>Bacillales</taxon>
        <taxon>Caryophanaceae</taxon>
        <taxon>Ureibacillus</taxon>
    </lineage>
</organism>
<evidence type="ECO:0000313" key="2">
    <source>
        <dbReference type="Proteomes" id="UP000291151"/>
    </source>
</evidence>
<dbReference type="AlphaFoldDB" id="A0A4P6UTJ9"/>
<dbReference type="Proteomes" id="UP000291151">
    <property type="component" value="Chromosome"/>
</dbReference>
<dbReference type="RefSeq" id="WP_208651188.1">
    <property type="nucleotide sequence ID" value="NZ_CP036528.1"/>
</dbReference>
<protein>
    <submittedName>
        <fullName evidence="1">DUF2642 domain-containing protein</fullName>
    </submittedName>
</protein>
<keyword evidence="2" id="KW-1185">Reference proteome</keyword>
<reference evidence="1 2" key="1">
    <citation type="submission" date="2019-02" db="EMBL/GenBank/DDBJ databases">
        <title>Ureibacillus thermophilus.</title>
        <authorList>
            <person name="Sunny J.S."/>
            <person name="Natarajan A."/>
            <person name="Saleena L.M."/>
        </authorList>
    </citation>
    <scope>NUCLEOTIDE SEQUENCE [LARGE SCALE GENOMIC DNA]</scope>
    <source>
        <strain evidence="1 2">LM102</strain>
    </source>
</reference>
<evidence type="ECO:0000313" key="1">
    <source>
        <dbReference type="EMBL" id="QBK24862.1"/>
    </source>
</evidence>
<gene>
    <name evidence="1" type="ORF">DKZ56_02645</name>
</gene>
<dbReference type="InterPro" id="IPR020139">
    <property type="entry name" value="DUF2642"/>
</dbReference>
<sequence length="70" mass="7980">MNGNWKLSDPYVYESLKSLQNQSIAVQTIRGSLRGTLKTVMPDHIVVEMGGSPFYVRTEQIIWIQPIKES</sequence>
<accession>A0A4P6UTJ9</accession>